<feature type="signal peptide" evidence="4">
    <location>
        <begin position="1"/>
        <end position="26"/>
    </location>
</feature>
<name>A0A1B6CTM5_9HEMI</name>
<dbReference type="PROSITE" id="PS50912">
    <property type="entry name" value="EAR"/>
    <property type="match status" value="1"/>
</dbReference>
<keyword evidence="3" id="KW-0175">Coiled coil</keyword>
<dbReference type="EMBL" id="GEDC01020530">
    <property type="protein sequence ID" value="JAS16768.1"/>
    <property type="molecule type" value="Transcribed_RNA"/>
</dbReference>
<feature type="coiled-coil region" evidence="3">
    <location>
        <begin position="641"/>
        <end position="668"/>
    </location>
</feature>
<evidence type="ECO:0000256" key="3">
    <source>
        <dbReference type="SAM" id="Coils"/>
    </source>
</evidence>
<keyword evidence="2" id="KW-0677">Repeat</keyword>
<evidence type="ECO:0000256" key="2">
    <source>
        <dbReference type="ARBA" id="ARBA00022737"/>
    </source>
</evidence>
<evidence type="ECO:0000256" key="1">
    <source>
        <dbReference type="ARBA" id="ARBA00022729"/>
    </source>
</evidence>
<keyword evidence="1 4" id="KW-0732">Signal</keyword>
<proteinExistence type="predicted"/>
<organism evidence="5">
    <name type="scientific">Clastoptera arizonana</name>
    <name type="common">Arizona spittle bug</name>
    <dbReference type="NCBI Taxonomy" id="38151"/>
    <lineage>
        <taxon>Eukaryota</taxon>
        <taxon>Metazoa</taxon>
        <taxon>Ecdysozoa</taxon>
        <taxon>Arthropoda</taxon>
        <taxon>Hexapoda</taxon>
        <taxon>Insecta</taxon>
        <taxon>Pterygota</taxon>
        <taxon>Neoptera</taxon>
        <taxon>Paraneoptera</taxon>
        <taxon>Hemiptera</taxon>
        <taxon>Auchenorrhyncha</taxon>
        <taxon>Cercopoidea</taxon>
        <taxon>Clastopteridae</taxon>
        <taxon>Clastoptera</taxon>
    </lineage>
</organism>
<evidence type="ECO:0000313" key="5">
    <source>
        <dbReference type="EMBL" id="JAS16768.1"/>
    </source>
</evidence>
<dbReference type="AlphaFoldDB" id="A0A1B6CTM5"/>
<accession>A0A1B6CTM5</accession>
<sequence>KMVYLKCIILFVIHFTSIYLIHECKAKNLNHEKNLFSMFHDDFMNYKVSLTKFINAERYKRDSSLLNVKWNHLWAKSIENSNPALMKNVNNKLFILSKDKVYSLNRKVTSFKLTPIISVEDIADQIIFIESTEWKNILFLILGLKNGQCRLMTATNDVDFTIRQTISTSDNPVDAEFFVMDNQLFVIIIFNQMDNAKVAIRIYRWRNTHLDEEPFHNILTVGAISVTTFTYEGSIMFIIGQENRDRKQISSQVLKLKRNGVIEKIHYLSTKDPVGVKHFTMSEENFILVLERNQSSTIYWWEGKEFVQWLSLPDIFGQMAFSVGYVRNNTLILFYKENIVDVYLMDWQKLHKLTTVGFDGKVVNAALYEDGKVNLVIVVSKKSQMDIQLMELFINSPNDDIDTPSNHSSGKQGNVVECVKKLEASVNDAEDQIRSIQQKMPNILFTNQPANIRSVKVLGPDSAVIIEEGRMKEVSFQNSVNNMRFETINTKLSELKRKIEIIGKKFKDKNIFGRASLEINGKLKIEEAIINSIRTPLVNNKPFDPNKFISLTRKQTLEANIYSPQVNVKWVVADSINEKMIKNLVPRGNIIKSPQTLNSLVCNNINLIETPLINGMNITYLMLHGTNITIKENIMVENLEVKSMEAKIINTEQDIQKLLTQARNKNIENLRVLDNTIIQNLNIQRVNGIIINEFLDSLVLKDRNNTITGDLYYKHGLRVDELVAKRIDFFVKSYDIKDLSYSRVSGGRMKRDTTDQTKKKRKLIVYKGNVKIKGSLEVNKLKFINSTLSIRNHSKPILMSEINQTFWTKGSNQTISVPVVFENGISVKDDLDVQVVNNLNISDYWNNSVMLTSLIFENISIHQFVLSGKSNNQNNVDFKYLNESIVKREGTYFITGKKVFDKLYIKNLQGKRINNMKTSQFFLSENISDWDNVVIKNLTVGGNINTEFLNGHNITSKFENIVLANKDYNISSLRINNLTGNIVGLKTLNNLEFQQLIDVYDMIRNKSDLKINFNGSLTVPAILSTQTVNEKNLKDILPLVINGSNPSVIRGEKNI</sequence>
<evidence type="ECO:0000256" key="4">
    <source>
        <dbReference type="SAM" id="SignalP"/>
    </source>
</evidence>
<gene>
    <name evidence="5" type="ORF">g.15762</name>
</gene>
<dbReference type="InterPro" id="IPR009039">
    <property type="entry name" value="EAR"/>
</dbReference>
<feature type="non-terminal residue" evidence="5">
    <location>
        <position position="1"/>
    </location>
</feature>
<feature type="chain" id="PRO_5008580668" evidence="4">
    <location>
        <begin position="27"/>
        <end position="1055"/>
    </location>
</feature>
<protein>
    <submittedName>
        <fullName evidence="5">Uncharacterized protein</fullName>
    </submittedName>
</protein>
<reference evidence="5" key="1">
    <citation type="submission" date="2015-12" db="EMBL/GenBank/DDBJ databases">
        <title>De novo transcriptome assembly of four potential Pierce s Disease insect vectors from Arizona vineyards.</title>
        <authorList>
            <person name="Tassone E.E."/>
        </authorList>
    </citation>
    <scope>NUCLEOTIDE SEQUENCE</scope>
</reference>